<dbReference type="InterPro" id="IPR009056">
    <property type="entry name" value="Cyt_c-like_dom"/>
</dbReference>
<evidence type="ECO:0000256" key="4">
    <source>
        <dbReference type="PROSITE-ProRule" id="PRU00433"/>
    </source>
</evidence>
<dbReference type="Pfam" id="PF13442">
    <property type="entry name" value="Cytochrome_CBB3"/>
    <property type="match status" value="1"/>
</dbReference>
<dbReference type="GO" id="GO:0009055">
    <property type="term" value="F:electron transfer activity"/>
    <property type="evidence" value="ECO:0007669"/>
    <property type="project" value="InterPro"/>
</dbReference>
<comment type="caution">
    <text evidence="7">The sequence shown here is derived from an EMBL/GenBank/DDBJ whole genome shotgun (WGS) entry which is preliminary data.</text>
</comment>
<evidence type="ECO:0000256" key="5">
    <source>
        <dbReference type="SAM" id="SignalP"/>
    </source>
</evidence>
<protein>
    <submittedName>
        <fullName evidence="7">Cytochrome c</fullName>
    </submittedName>
</protein>
<evidence type="ECO:0000256" key="3">
    <source>
        <dbReference type="ARBA" id="ARBA00023004"/>
    </source>
</evidence>
<dbReference type="EMBL" id="VKHP01000028">
    <property type="protein sequence ID" value="NEU96158.1"/>
    <property type="molecule type" value="Genomic_DNA"/>
</dbReference>
<feature type="signal peptide" evidence="5">
    <location>
        <begin position="1"/>
        <end position="24"/>
    </location>
</feature>
<dbReference type="PROSITE" id="PS51007">
    <property type="entry name" value="CYTC"/>
    <property type="match status" value="1"/>
</dbReference>
<feature type="domain" description="Cytochrome c" evidence="6">
    <location>
        <begin position="25"/>
        <end position="138"/>
    </location>
</feature>
<dbReference type="SUPFAM" id="SSF46626">
    <property type="entry name" value="Cytochrome c"/>
    <property type="match status" value="1"/>
</dbReference>
<evidence type="ECO:0000256" key="1">
    <source>
        <dbReference type="ARBA" id="ARBA00022617"/>
    </source>
</evidence>
<dbReference type="InterPro" id="IPR036909">
    <property type="entry name" value="Cyt_c-like_dom_sf"/>
</dbReference>
<keyword evidence="1 4" id="KW-0349">Heme</keyword>
<keyword evidence="8" id="KW-1185">Reference proteome</keyword>
<dbReference type="GO" id="GO:0020037">
    <property type="term" value="F:heme binding"/>
    <property type="evidence" value="ECO:0007669"/>
    <property type="project" value="InterPro"/>
</dbReference>
<evidence type="ECO:0000256" key="2">
    <source>
        <dbReference type="ARBA" id="ARBA00022723"/>
    </source>
</evidence>
<dbReference type="GO" id="GO:0046872">
    <property type="term" value="F:metal ion binding"/>
    <property type="evidence" value="ECO:0007669"/>
    <property type="project" value="UniProtKB-KW"/>
</dbReference>
<gene>
    <name evidence="7" type="ORF">FNJ47_10015</name>
</gene>
<feature type="chain" id="PRO_5026843630" evidence="5">
    <location>
        <begin position="25"/>
        <end position="149"/>
    </location>
</feature>
<keyword evidence="2 4" id="KW-0479">Metal-binding</keyword>
<evidence type="ECO:0000313" key="8">
    <source>
        <dbReference type="Proteomes" id="UP000468531"/>
    </source>
</evidence>
<name>A0A6P1BCK8_9BRAD</name>
<evidence type="ECO:0000313" key="7">
    <source>
        <dbReference type="EMBL" id="NEU96158.1"/>
    </source>
</evidence>
<proteinExistence type="predicted"/>
<evidence type="ECO:0000259" key="6">
    <source>
        <dbReference type="PROSITE" id="PS51007"/>
    </source>
</evidence>
<keyword evidence="5" id="KW-0732">Signal</keyword>
<reference evidence="7 8" key="1">
    <citation type="journal article" date="2020" name="Arch. Microbiol.">
        <title>Bradyrhizobium uaiense sp. nov., a new highly efficient cowpea symbiont.</title>
        <authorList>
            <person name="Cabral Michel D."/>
            <person name="Azarias Guimaraes A."/>
            <person name="Martins da Costa E."/>
            <person name="Soares de Carvalho T."/>
            <person name="Balsanelli E."/>
            <person name="Willems A."/>
            <person name="Maltempi de Souza E."/>
            <person name="de Souza Moreira F.M."/>
        </authorList>
    </citation>
    <scope>NUCLEOTIDE SEQUENCE [LARGE SCALE GENOMIC DNA]</scope>
    <source>
        <strain evidence="7 8">UFLA 03-164</strain>
    </source>
</reference>
<sequence>MRTRCFKPLMIASLTVVFAAAVHAEDADVGKAEFQASCASCHGADGKGKGPVSEQLKVPPADLTALAKHNNGVFPINAVYETIDGRKAISAHGTHEMPIWGERFNPVKSLPHTVDPTYDALDLSRDLREVVVRTRILTVIDYLNRIQQK</sequence>
<dbReference type="AlphaFoldDB" id="A0A6P1BCK8"/>
<organism evidence="7 8">
    <name type="scientific">Bradyrhizobium uaiense</name>
    <dbReference type="NCBI Taxonomy" id="2594946"/>
    <lineage>
        <taxon>Bacteria</taxon>
        <taxon>Pseudomonadati</taxon>
        <taxon>Pseudomonadota</taxon>
        <taxon>Alphaproteobacteria</taxon>
        <taxon>Hyphomicrobiales</taxon>
        <taxon>Nitrobacteraceae</taxon>
        <taxon>Bradyrhizobium</taxon>
    </lineage>
</organism>
<keyword evidence="3 4" id="KW-0408">Iron</keyword>
<dbReference type="Gene3D" id="1.10.760.10">
    <property type="entry name" value="Cytochrome c-like domain"/>
    <property type="match status" value="1"/>
</dbReference>
<dbReference type="Proteomes" id="UP000468531">
    <property type="component" value="Unassembled WGS sequence"/>
</dbReference>
<accession>A0A6P1BCK8</accession>